<name>A0ACC2PLK4_9HYME</name>
<reference evidence="1" key="1">
    <citation type="submission" date="2023-04" db="EMBL/GenBank/DDBJ databases">
        <title>A chromosome-level genome assembly of the parasitoid wasp Eretmocerus hayati.</title>
        <authorList>
            <person name="Zhong Y."/>
            <person name="Liu S."/>
            <person name="Liu Y."/>
        </authorList>
    </citation>
    <scope>NUCLEOTIDE SEQUENCE</scope>
    <source>
        <strain evidence="1">ZJU_SS_LIU_2023</strain>
    </source>
</reference>
<comment type="caution">
    <text evidence="1">The sequence shown here is derived from an EMBL/GenBank/DDBJ whole genome shotgun (WGS) entry which is preliminary data.</text>
</comment>
<dbReference type="EMBL" id="CM056741">
    <property type="protein sequence ID" value="KAJ8684474.1"/>
    <property type="molecule type" value="Genomic_DNA"/>
</dbReference>
<gene>
    <name evidence="1" type="ORF">QAD02_020266</name>
</gene>
<evidence type="ECO:0000313" key="2">
    <source>
        <dbReference type="Proteomes" id="UP001239111"/>
    </source>
</evidence>
<sequence length="510" mass="56229">MSKSEQKPFACSIVGCNMSFINEDHLTVHKKKHDMMLNLGINNKNNFFIDQTPTPTRFIRNCDEVGLFQDLPNDNPFEETFRQAVESGKNDIQAVPMDRNNDDSLHTPKVFPHIVEESLPVVSSISPGRQVQQSSETLVVKDDEDRDVKYDVKEAEVDNHDNAVTDDKEKAEILLMTDPSENNKPHMNLATKTPPINTDVQILLKTHDGKIVKLVASADEKTQSKPTLAKGGKQSMPDVPILESNFLKPHSTATPNQKSLTAKVKLKEALKRAGNVSQSHSKKVQRTGMETTQIAKAKVNADADFRKRDILERNRASSMRARAKRKAWIEQLQQSLRTANEMNASLQGQLKNLHAQVARLKTLLLAHKDCPITQAMEKGNGVVVGSRILTINPDESKHVLPDQTRAKPLKRPGNELPIAPKKRPLLLASVGNPLILPNTSPTVNTITLRSAELLKPPPVISIMTPVVNPQNSTTFLSLSSANIGKVCAIPRAVVVNGNTNEHAASKTNGT</sequence>
<accession>A0ACC2PLK4</accession>
<organism evidence="1 2">
    <name type="scientific">Eretmocerus hayati</name>
    <dbReference type="NCBI Taxonomy" id="131215"/>
    <lineage>
        <taxon>Eukaryota</taxon>
        <taxon>Metazoa</taxon>
        <taxon>Ecdysozoa</taxon>
        <taxon>Arthropoda</taxon>
        <taxon>Hexapoda</taxon>
        <taxon>Insecta</taxon>
        <taxon>Pterygota</taxon>
        <taxon>Neoptera</taxon>
        <taxon>Endopterygota</taxon>
        <taxon>Hymenoptera</taxon>
        <taxon>Apocrita</taxon>
        <taxon>Proctotrupomorpha</taxon>
        <taxon>Chalcidoidea</taxon>
        <taxon>Aphelinidae</taxon>
        <taxon>Aphelininae</taxon>
        <taxon>Eretmocerus</taxon>
    </lineage>
</organism>
<protein>
    <submittedName>
        <fullName evidence="1">Uncharacterized protein</fullName>
    </submittedName>
</protein>
<proteinExistence type="predicted"/>
<dbReference type="Proteomes" id="UP001239111">
    <property type="component" value="Chromosome 1"/>
</dbReference>
<keyword evidence="2" id="KW-1185">Reference proteome</keyword>
<evidence type="ECO:0000313" key="1">
    <source>
        <dbReference type="EMBL" id="KAJ8684474.1"/>
    </source>
</evidence>